<proteinExistence type="inferred from homology"/>
<evidence type="ECO:0000259" key="5">
    <source>
        <dbReference type="Pfam" id="PF00775"/>
    </source>
</evidence>
<dbReference type="EMBL" id="PDWW01000047">
    <property type="protein sequence ID" value="KAF1720331.1"/>
    <property type="molecule type" value="Genomic_DNA"/>
</dbReference>
<evidence type="ECO:0000313" key="6">
    <source>
        <dbReference type="EMBL" id="KAF1720331.1"/>
    </source>
</evidence>
<name>A0ABQ6ZCA3_9GAMM</name>
<dbReference type="InterPro" id="IPR015889">
    <property type="entry name" value="Intradiol_dOase_core"/>
</dbReference>
<dbReference type="InterPro" id="IPR050770">
    <property type="entry name" value="Intradiol_RC_Dioxygenase"/>
</dbReference>
<sequence>MPALPFCTHRRPPMSHSTPLALPRVARTCVLLLVAACAPPGTAATPVVGLPCEDCDVPLIGLPADPPAIARLAPDDEPGERLRLTGRVTDAEGKPRRSVVVYAHQTDRQGLYPGEGGDRDAGIRQHGRLRAWAASDADGTYTFLTIRPGSYPGSTMPQHIHLYVIEPGCALYYIDDVLFRDDPHLTASAARKANKGRGGGGIVAPVRTADGWLARRDIVLGRNIPGYPGCAP</sequence>
<gene>
    <name evidence="6" type="ORF">CSC78_18640</name>
</gene>
<feature type="signal peptide" evidence="4">
    <location>
        <begin position="1"/>
        <end position="43"/>
    </location>
</feature>
<dbReference type="Gene3D" id="2.60.130.10">
    <property type="entry name" value="Aromatic compound dioxygenase"/>
    <property type="match status" value="1"/>
</dbReference>
<dbReference type="Pfam" id="PF00775">
    <property type="entry name" value="Dioxygenase_C"/>
    <property type="match status" value="1"/>
</dbReference>
<dbReference type="SUPFAM" id="SSF49482">
    <property type="entry name" value="Aromatic compound dioxygenase"/>
    <property type="match status" value="1"/>
</dbReference>
<dbReference type="PANTHER" id="PTHR33711:SF7">
    <property type="entry name" value="INTRADIOL RING-CLEAVAGE DIOXYGENASES DOMAIN-CONTAINING PROTEIN-RELATED"/>
    <property type="match status" value="1"/>
</dbReference>
<evidence type="ECO:0000313" key="7">
    <source>
        <dbReference type="Proteomes" id="UP000781710"/>
    </source>
</evidence>
<keyword evidence="3" id="KW-0560">Oxidoreductase</keyword>
<organism evidence="6 7">
    <name type="scientific">Pseudoxanthomonas japonensis</name>
    <dbReference type="NCBI Taxonomy" id="69284"/>
    <lineage>
        <taxon>Bacteria</taxon>
        <taxon>Pseudomonadati</taxon>
        <taxon>Pseudomonadota</taxon>
        <taxon>Gammaproteobacteria</taxon>
        <taxon>Lysobacterales</taxon>
        <taxon>Lysobacteraceae</taxon>
        <taxon>Pseudoxanthomonas</taxon>
    </lineage>
</organism>
<keyword evidence="4" id="KW-0732">Signal</keyword>
<evidence type="ECO:0000256" key="3">
    <source>
        <dbReference type="ARBA" id="ARBA00023002"/>
    </source>
</evidence>
<dbReference type="Proteomes" id="UP000781710">
    <property type="component" value="Unassembled WGS sequence"/>
</dbReference>
<evidence type="ECO:0000256" key="4">
    <source>
        <dbReference type="SAM" id="SignalP"/>
    </source>
</evidence>
<comment type="caution">
    <text evidence="6">The sequence shown here is derived from an EMBL/GenBank/DDBJ whole genome shotgun (WGS) entry which is preliminary data.</text>
</comment>
<feature type="domain" description="Intradiol ring-cleavage dioxygenases" evidence="5">
    <location>
        <begin position="71"/>
        <end position="190"/>
    </location>
</feature>
<keyword evidence="7" id="KW-1185">Reference proteome</keyword>
<protein>
    <recommendedName>
        <fullName evidence="5">Intradiol ring-cleavage dioxygenases domain-containing protein</fullName>
    </recommendedName>
</protein>
<accession>A0ABQ6ZCA3</accession>
<dbReference type="PANTHER" id="PTHR33711">
    <property type="entry name" value="DIOXYGENASE, PUTATIVE (AFU_ORTHOLOGUE AFUA_2G02910)-RELATED"/>
    <property type="match status" value="1"/>
</dbReference>
<evidence type="ECO:0000256" key="2">
    <source>
        <dbReference type="ARBA" id="ARBA00022964"/>
    </source>
</evidence>
<feature type="chain" id="PRO_5046697266" description="Intradiol ring-cleavage dioxygenases domain-containing protein" evidence="4">
    <location>
        <begin position="44"/>
        <end position="232"/>
    </location>
</feature>
<keyword evidence="2" id="KW-0223">Dioxygenase</keyword>
<comment type="similarity">
    <text evidence="1">Belongs to the intradiol ring-cleavage dioxygenase family.</text>
</comment>
<reference evidence="6 7" key="1">
    <citation type="submission" date="2017-10" db="EMBL/GenBank/DDBJ databases">
        <title>Whole genome sequencing of members of genus Pseudoxanthomonas.</title>
        <authorList>
            <person name="Kumar S."/>
            <person name="Bansal K."/>
            <person name="Kaur A."/>
            <person name="Patil P."/>
            <person name="Sharma S."/>
            <person name="Patil P.B."/>
        </authorList>
    </citation>
    <scope>NUCLEOTIDE SEQUENCE [LARGE SCALE GENOMIC DNA]</scope>
    <source>
        <strain evidence="6 7">DSM 17109</strain>
    </source>
</reference>
<dbReference type="InterPro" id="IPR000627">
    <property type="entry name" value="Intradiol_dOase_C"/>
</dbReference>
<evidence type="ECO:0000256" key="1">
    <source>
        <dbReference type="ARBA" id="ARBA00007825"/>
    </source>
</evidence>